<dbReference type="EMBL" id="JAAIUW010000003">
    <property type="protein sequence ID" value="KAF7839374.1"/>
    <property type="molecule type" value="Genomic_DNA"/>
</dbReference>
<name>A0A834X829_9FABA</name>
<dbReference type="Proteomes" id="UP000634136">
    <property type="component" value="Unassembled WGS sequence"/>
</dbReference>
<sequence length="149" mass="16614">MMDRDKLALQVLEHELHCNLTKMYQANIVKDALTNWILRNAAKQVYDTVCRAVDVSEGCVLTESGAIVHLFSVSHHTLSLYGGVWWLGCNNDDVFRLSLMISLFQTLSPISCHGPPIPLTPKIASFDLSLPKPLYIGSHFPAMISTSSW</sequence>
<gene>
    <name evidence="1" type="ORF">G2W53_007856</name>
</gene>
<reference evidence="1" key="1">
    <citation type="submission" date="2020-09" db="EMBL/GenBank/DDBJ databases">
        <title>Genome-Enabled Discovery of Anthraquinone Biosynthesis in Senna tora.</title>
        <authorList>
            <person name="Kang S.-H."/>
            <person name="Pandey R.P."/>
            <person name="Lee C.-M."/>
            <person name="Sim J.-S."/>
            <person name="Jeong J.-T."/>
            <person name="Choi B.-S."/>
            <person name="Jung M."/>
            <person name="Ginzburg D."/>
            <person name="Zhao K."/>
            <person name="Won S.Y."/>
            <person name="Oh T.-J."/>
            <person name="Yu Y."/>
            <person name="Kim N.-H."/>
            <person name="Lee O.R."/>
            <person name="Lee T.-H."/>
            <person name="Bashyal P."/>
            <person name="Kim T.-S."/>
            <person name="Lee W.-H."/>
            <person name="Kawkins C."/>
            <person name="Kim C.-K."/>
            <person name="Kim J.S."/>
            <person name="Ahn B.O."/>
            <person name="Rhee S.Y."/>
            <person name="Sohng J.K."/>
        </authorList>
    </citation>
    <scope>NUCLEOTIDE SEQUENCE</scope>
    <source>
        <tissue evidence="1">Leaf</tissue>
    </source>
</reference>
<protein>
    <submittedName>
        <fullName evidence="1">Uncharacterized protein</fullName>
    </submittedName>
</protein>
<comment type="caution">
    <text evidence="1">The sequence shown here is derived from an EMBL/GenBank/DDBJ whole genome shotgun (WGS) entry which is preliminary data.</text>
</comment>
<proteinExistence type="predicted"/>
<dbReference type="AlphaFoldDB" id="A0A834X829"/>
<keyword evidence="2" id="KW-1185">Reference proteome</keyword>
<accession>A0A834X829</accession>
<organism evidence="1 2">
    <name type="scientific">Senna tora</name>
    <dbReference type="NCBI Taxonomy" id="362788"/>
    <lineage>
        <taxon>Eukaryota</taxon>
        <taxon>Viridiplantae</taxon>
        <taxon>Streptophyta</taxon>
        <taxon>Embryophyta</taxon>
        <taxon>Tracheophyta</taxon>
        <taxon>Spermatophyta</taxon>
        <taxon>Magnoliopsida</taxon>
        <taxon>eudicotyledons</taxon>
        <taxon>Gunneridae</taxon>
        <taxon>Pentapetalae</taxon>
        <taxon>rosids</taxon>
        <taxon>fabids</taxon>
        <taxon>Fabales</taxon>
        <taxon>Fabaceae</taxon>
        <taxon>Caesalpinioideae</taxon>
        <taxon>Cassia clade</taxon>
        <taxon>Senna</taxon>
    </lineage>
</organism>
<evidence type="ECO:0000313" key="1">
    <source>
        <dbReference type="EMBL" id="KAF7839374.1"/>
    </source>
</evidence>
<evidence type="ECO:0000313" key="2">
    <source>
        <dbReference type="Proteomes" id="UP000634136"/>
    </source>
</evidence>